<evidence type="ECO:0000313" key="10">
    <source>
        <dbReference type="Proteomes" id="UP000294498"/>
    </source>
</evidence>
<dbReference type="InterPro" id="IPR025857">
    <property type="entry name" value="MacB_PCD"/>
</dbReference>
<gene>
    <name evidence="9" type="ORF">EDB95_2616</name>
</gene>
<keyword evidence="10" id="KW-1185">Reference proteome</keyword>
<dbReference type="GO" id="GO:0022857">
    <property type="term" value="F:transmembrane transporter activity"/>
    <property type="evidence" value="ECO:0007669"/>
    <property type="project" value="TreeGrafter"/>
</dbReference>
<protein>
    <submittedName>
        <fullName evidence="9">Putative ABC transport system permease protein</fullName>
    </submittedName>
</protein>
<dbReference type="GO" id="GO:0005886">
    <property type="term" value="C:plasma membrane"/>
    <property type="evidence" value="ECO:0007669"/>
    <property type="project" value="UniProtKB-SubCell"/>
</dbReference>
<reference evidence="9 10" key="1">
    <citation type="submission" date="2019-03" db="EMBL/GenBank/DDBJ databases">
        <title>Genomic Encyclopedia of Type Strains, Phase IV (KMG-IV): sequencing the most valuable type-strain genomes for metagenomic binning, comparative biology and taxonomic classification.</title>
        <authorList>
            <person name="Goeker M."/>
        </authorList>
    </citation>
    <scope>NUCLEOTIDE SEQUENCE [LARGE SCALE GENOMIC DNA]</scope>
    <source>
        <strain evidence="9 10">DSM 100059</strain>
    </source>
</reference>
<evidence type="ECO:0000259" key="8">
    <source>
        <dbReference type="Pfam" id="PF12704"/>
    </source>
</evidence>
<feature type="transmembrane region" description="Helical" evidence="6">
    <location>
        <begin position="21"/>
        <end position="40"/>
    </location>
</feature>
<feature type="transmembrane region" description="Helical" evidence="6">
    <location>
        <begin position="422"/>
        <end position="443"/>
    </location>
</feature>
<evidence type="ECO:0000313" key="9">
    <source>
        <dbReference type="EMBL" id="TDX01576.1"/>
    </source>
</evidence>
<dbReference type="AlphaFoldDB" id="A0A4R8DUH7"/>
<feature type="transmembrane region" description="Helical" evidence="6">
    <location>
        <begin position="328"/>
        <end position="355"/>
    </location>
</feature>
<comment type="subcellular location">
    <subcellularLocation>
        <location evidence="1">Cell membrane</location>
        <topology evidence="1">Multi-pass membrane protein</topology>
    </subcellularLocation>
</comment>
<accession>A0A4R8DUH7</accession>
<dbReference type="PANTHER" id="PTHR30572:SF18">
    <property type="entry name" value="ABC-TYPE MACROLIDE FAMILY EXPORT SYSTEM PERMEASE COMPONENT 2"/>
    <property type="match status" value="1"/>
</dbReference>
<dbReference type="Proteomes" id="UP000294498">
    <property type="component" value="Unassembled WGS sequence"/>
</dbReference>
<feature type="transmembrane region" description="Helical" evidence="6">
    <location>
        <begin position="761"/>
        <end position="784"/>
    </location>
</feature>
<feature type="domain" description="MacB-like periplasmic core" evidence="8">
    <location>
        <begin position="455"/>
        <end position="603"/>
    </location>
</feature>
<dbReference type="Pfam" id="PF12704">
    <property type="entry name" value="MacB_PCD"/>
    <property type="match status" value="2"/>
</dbReference>
<evidence type="ECO:0000259" key="7">
    <source>
        <dbReference type="Pfam" id="PF02687"/>
    </source>
</evidence>
<dbReference type="InterPro" id="IPR050250">
    <property type="entry name" value="Macrolide_Exporter_MacB"/>
</dbReference>
<feature type="transmembrane region" description="Helical" evidence="6">
    <location>
        <begin position="375"/>
        <end position="401"/>
    </location>
</feature>
<keyword evidence="2" id="KW-1003">Cell membrane</keyword>
<dbReference type="Pfam" id="PF02687">
    <property type="entry name" value="FtsX"/>
    <property type="match status" value="2"/>
</dbReference>
<feature type="domain" description="MacB-like periplasmic core" evidence="8">
    <location>
        <begin position="20"/>
        <end position="235"/>
    </location>
</feature>
<feature type="transmembrane region" description="Helical" evidence="6">
    <location>
        <begin position="676"/>
        <end position="698"/>
    </location>
</feature>
<feature type="transmembrane region" description="Helical" evidence="6">
    <location>
        <begin position="719"/>
        <end position="746"/>
    </location>
</feature>
<evidence type="ECO:0000256" key="6">
    <source>
        <dbReference type="SAM" id="Phobius"/>
    </source>
</evidence>
<evidence type="ECO:0000256" key="3">
    <source>
        <dbReference type="ARBA" id="ARBA00022692"/>
    </source>
</evidence>
<dbReference type="OrthoDB" id="1451596at2"/>
<dbReference type="InterPro" id="IPR003838">
    <property type="entry name" value="ABC3_permease_C"/>
</dbReference>
<dbReference type="EMBL" id="SODV01000001">
    <property type="protein sequence ID" value="TDX01576.1"/>
    <property type="molecule type" value="Genomic_DNA"/>
</dbReference>
<proteinExistence type="predicted"/>
<evidence type="ECO:0000256" key="1">
    <source>
        <dbReference type="ARBA" id="ARBA00004651"/>
    </source>
</evidence>
<comment type="caution">
    <text evidence="9">The sequence shown here is derived from an EMBL/GenBank/DDBJ whole genome shotgun (WGS) entry which is preliminary data.</text>
</comment>
<dbReference type="PANTHER" id="PTHR30572">
    <property type="entry name" value="MEMBRANE COMPONENT OF TRANSPORTER-RELATED"/>
    <property type="match status" value="1"/>
</dbReference>
<keyword evidence="3 6" id="KW-0812">Transmembrane</keyword>
<keyword evidence="4 6" id="KW-1133">Transmembrane helix</keyword>
<evidence type="ECO:0000256" key="5">
    <source>
        <dbReference type="ARBA" id="ARBA00023136"/>
    </source>
</evidence>
<feature type="transmembrane region" description="Helical" evidence="6">
    <location>
        <begin position="289"/>
        <end position="307"/>
    </location>
</feature>
<sequence>MIRNILLVTWRHLSRHKTYTALNVLGLALGIASFVLIGGYTRFERSFDRMHAPNIYRVESRFYRGNDMTDDWPTSTNGYAPAIKDNLSGIASYTRINWYNSERVVRYGEVKFREEHVCYADSNFFSFFAYPLLKGDPATVLREVNTIVLSASAARKYFGQADPMGRILDVSTEAGTLHCAVTGVFKDIPSNSTMQFSFLISWATTPEWLKRFWYMHESYTFVQLTPGADIHAIEAGFPAVAERYKTGPALKDLRWAIHLVPLPDIHLNPAKSYEIEVKGNRFAIDLLDVIAYLILLIACVNYINLATTKALDRAREVGIRKVSGALPAFLVAQFLAESAGIFLCAAFLALPVVAFSGPWLVEHFGVSGFLFDWMVVLRIAVLLTVAALASGIYPALVLVRLQPAIVLKGRFTFSARGVRMRKAMVAFQFGASLVLIAGTIAVYRQMDFMSRQNTGVRLAQTVVVKAPGAGSDLNHKMPDAKTAFLALPGVISVTASGAVPGKEVATFGANRRYGAPKSDERLYEMLRVDHDFIDAYGLQLVAGRGFDITRPGDSTGVVLNESAVRQFGFASPAAAVGQKVWLETIDSRPDVVLGVVRDYHQQSLQKPFTPIVLCMDPKLGWVPVKYFSIKIASTDAPALLKPVWDRFFPESSFDFFYLDDFYSRQYRQEIQFSRTILVFSSLAILIACMGLLGLTAYTTARRTKEIGVRKVLGASVRHILGLLTWDVVRLILWCSLGALPLAFLVIRRWLDGYAFRAPLTWWQWVVPVVVLVFIALGTTGWLSFRAAVARPVDSLKEE</sequence>
<organism evidence="9 10">
    <name type="scientific">Dinghuibacter silviterrae</name>
    <dbReference type="NCBI Taxonomy" id="1539049"/>
    <lineage>
        <taxon>Bacteria</taxon>
        <taxon>Pseudomonadati</taxon>
        <taxon>Bacteroidota</taxon>
        <taxon>Chitinophagia</taxon>
        <taxon>Chitinophagales</taxon>
        <taxon>Chitinophagaceae</taxon>
        <taxon>Dinghuibacter</taxon>
    </lineage>
</organism>
<evidence type="ECO:0000256" key="4">
    <source>
        <dbReference type="ARBA" id="ARBA00022989"/>
    </source>
</evidence>
<evidence type="ECO:0000256" key="2">
    <source>
        <dbReference type="ARBA" id="ARBA00022475"/>
    </source>
</evidence>
<keyword evidence="5 6" id="KW-0472">Membrane</keyword>
<feature type="domain" description="ABC3 transporter permease C-terminal" evidence="7">
    <location>
        <begin position="678"/>
        <end position="786"/>
    </location>
</feature>
<feature type="domain" description="ABC3 transporter permease C-terminal" evidence="7">
    <location>
        <begin position="289"/>
        <end position="403"/>
    </location>
</feature>
<name>A0A4R8DUH7_9BACT</name>